<accession>A0A679IV39</accession>
<protein>
    <recommendedName>
        <fullName evidence="3">Peptidase inhibitor family I36 protein</fullName>
    </recommendedName>
</protein>
<gene>
    <name evidence="2" type="ORF">MBUL_00076</name>
</gene>
<feature type="region of interest" description="Disordered" evidence="1">
    <location>
        <begin position="1"/>
        <end position="27"/>
    </location>
</feature>
<proteinExistence type="predicted"/>
<evidence type="ECO:0000256" key="1">
    <source>
        <dbReference type="SAM" id="MobiDB-lite"/>
    </source>
</evidence>
<sequence>MTAGVEEKDAKGIDQGTPSPTVAEASARSSRALVLPVSLAMGWGALLGYSTVLLTDDPPARPEIDTIQTAFNEPGPFEDRAVGSRSPRGSAPWSDVGVGSGPSGRGAAVAAPAQPGLRPVALRQDPEVAPRTDVVTAASPPIEPAAYVGLWGPNESACGRGARRRGYIAARITESGARAGNTVCTFRDGRRIGANWSVSASCSDGGRRWSSQVRLLVDGNRLTWSSAKGDASYVRCQRRAG</sequence>
<reference evidence="2" key="1">
    <citation type="submission" date="2019-12" db="EMBL/GenBank/DDBJ databases">
        <authorList>
            <person name="Cremers G."/>
        </authorList>
    </citation>
    <scope>NUCLEOTIDE SEQUENCE</scope>
    <source>
        <strain evidence="2">Mbul1</strain>
    </source>
</reference>
<dbReference type="AlphaFoldDB" id="A0A679IV39"/>
<organism evidence="2">
    <name type="scientific">Methylobacterium bullatum</name>
    <dbReference type="NCBI Taxonomy" id="570505"/>
    <lineage>
        <taxon>Bacteria</taxon>
        <taxon>Pseudomonadati</taxon>
        <taxon>Pseudomonadota</taxon>
        <taxon>Alphaproteobacteria</taxon>
        <taxon>Hyphomicrobiales</taxon>
        <taxon>Methylobacteriaceae</taxon>
        <taxon>Methylobacterium</taxon>
    </lineage>
</organism>
<feature type="region of interest" description="Disordered" evidence="1">
    <location>
        <begin position="69"/>
        <end position="113"/>
    </location>
</feature>
<evidence type="ECO:0008006" key="3">
    <source>
        <dbReference type="Google" id="ProtNLM"/>
    </source>
</evidence>
<feature type="compositionally biased region" description="Basic and acidic residues" evidence="1">
    <location>
        <begin position="1"/>
        <end position="12"/>
    </location>
</feature>
<dbReference type="EMBL" id="LR743504">
    <property type="protein sequence ID" value="CAA2099298.1"/>
    <property type="molecule type" value="Genomic_DNA"/>
</dbReference>
<evidence type="ECO:0000313" key="2">
    <source>
        <dbReference type="EMBL" id="CAA2099298.1"/>
    </source>
</evidence>
<name>A0A679IV39_9HYPH</name>